<organism evidence="2 3">
    <name type="scientific">Deinococcus cavernae</name>
    <dbReference type="NCBI Taxonomy" id="2320857"/>
    <lineage>
        <taxon>Bacteria</taxon>
        <taxon>Thermotogati</taxon>
        <taxon>Deinococcota</taxon>
        <taxon>Deinococci</taxon>
        <taxon>Deinococcales</taxon>
        <taxon>Deinococcaceae</taxon>
        <taxon>Deinococcus</taxon>
    </lineage>
</organism>
<dbReference type="Proteomes" id="UP000286287">
    <property type="component" value="Unassembled WGS sequence"/>
</dbReference>
<dbReference type="CDD" id="cd00093">
    <property type="entry name" value="HTH_XRE"/>
    <property type="match status" value="1"/>
</dbReference>
<comment type="caution">
    <text evidence="2">The sequence shown here is derived from an EMBL/GenBank/DDBJ whole genome shotgun (WGS) entry which is preliminary data.</text>
</comment>
<accession>A0A418VFR1</accession>
<evidence type="ECO:0000313" key="3">
    <source>
        <dbReference type="Proteomes" id="UP000286287"/>
    </source>
</evidence>
<feature type="domain" description="HTH cro/C1-type" evidence="1">
    <location>
        <begin position="85"/>
        <end position="139"/>
    </location>
</feature>
<dbReference type="Gene3D" id="1.10.260.40">
    <property type="entry name" value="lambda repressor-like DNA-binding domains"/>
    <property type="match status" value="1"/>
</dbReference>
<evidence type="ECO:0000259" key="1">
    <source>
        <dbReference type="PROSITE" id="PS50943"/>
    </source>
</evidence>
<dbReference type="InterPro" id="IPR001387">
    <property type="entry name" value="Cro/C1-type_HTH"/>
</dbReference>
<dbReference type="AlphaFoldDB" id="A0A418VFR1"/>
<reference evidence="2 3" key="1">
    <citation type="submission" date="2018-09" db="EMBL/GenBank/DDBJ databases">
        <authorList>
            <person name="Zhu H."/>
        </authorList>
    </citation>
    <scope>NUCLEOTIDE SEQUENCE [LARGE SCALE GENOMIC DNA]</scope>
    <source>
        <strain evidence="2 3">K2S05-167</strain>
    </source>
</reference>
<dbReference type="GO" id="GO:0003677">
    <property type="term" value="F:DNA binding"/>
    <property type="evidence" value="ECO:0007669"/>
    <property type="project" value="InterPro"/>
</dbReference>
<dbReference type="RefSeq" id="WP_119760868.1">
    <property type="nucleotide sequence ID" value="NZ_QYUJ01000008.1"/>
</dbReference>
<dbReference type="EMBL" id="QYUJ01000008">
    <property type="protein sequence ID" value="RJF74917.1"/>
    <property type="molecule type" value="Genomic_DNA"/>
</dbReference>
<dbReference type="SUPFAM" id="SSF47413">
    <property type="entry name" value="lambda repressor-like DNA-binding domains"/>
    <property type="match status" value="1"/>
</dbReference>
<protein>
    <submittedName>
        <fullName evidence="2">Helix-turn-helix domain-containing protein</fullName>
    </submittedName>
</protein>
<dbReference type="SMART" id="SM00530">
    <property type="entry name" value="HTH_XRE"/>
    <property type="match status" value="1"/>
</dbReference>
<dbReference type="PROSITE" id="PS50943">
    <property type="entry name" value="HTH_CROC1"/>
    <property type="match status" value="1"/>
</dbReference>
<gene>
    <name evidence="2" type="ORF">D3875_02675</name>
</gene>
<name>A0A418VFR1_9DEIO</name>
<proteinExistence type="predicted"/>
<dbReference type="OrthoDB" id="71969at2"/>
<sequence length="140" mass="15931">METLNINHLTQAAQTMHGLAPELFTPITTEAENDRALEVLRLLMHEIGEQKSHPLEHFVLSLTERIQAFEDTFYPKLPNDPAANLRFAMEQRNLSQRGLAEATGIEQATISRLCSGKREFNADHIKRLAAYFKKDPSLFL</sequence>
<dbReference type="InterPro" id="IPR010982">
    <property type="entry name" value="Lambda_DNA-bd_dom_sf"/>
</dbReference>
<dbReference type="Pfam" id="PF01381">
    <property type="entry name" value="HTH_3"/>
    <property type="match status" value="1"/>
</dbReference>
<keyword evidence="3" id="KW-1185">Reference proteome</keyword>
<evidence type="ECO:0000313" key="2">
    <source>
        <dbReference type="EMBL" id="RJF74917.1"/>
    </source>
</evidence>